<gene>
    <name evidence="1" type="ORF">ACFQMN_12270</name>
</gene>
<dbReference type="RefSeq" id="WP_289216632.1">
    <property type="nucleotide sequence ID" value="NZ_JAPVRC010000007.1"/>
</dbReference>
<organism evidence="1 2">
    <name type="scientific">Halobacillus campisalis</name>
    <dbReference type="NCBI Taxonomy" id="435909"/>
    <lineage>
        <taxon>Bacteria</taxon>
        <taxon>Bacillati</taxon>
        <taxon>Bacillota</taxon>
        <taxon>Bacilli</taxon>
        <taxon>Bacillales</taxon>
        <taxon>Bacillaceae</taxon>
        <taxon>Halobacillus</taxon>
    </lineage>
</organism>
<comment type="caution">
    <text evidence="1">The sequence shown here is derived from an EMBL/GenBank/DDBJ whole genome shotgun (WGS) entry which is preliminary data.</text>
</comment>
<protein>
    <recommendedName>
        <fullName evidence="3">YrzI family small protein</fullName>
    </recommendedName>
</protein>
<name>A0ABW2K654_9BACI</name>
<proteinExistence type="predicted"/>
<evidence type="ECO:0008006" key="3">
    <source>
        <dbReference type="Google" id="ProtNLM"/>
    </source>
</evidence>
<reference evidence="2" key="1">
    <citation type="journal article" date="2019" name="Int. J. Syst. Evol. Microbiol.">
        <title>The Global Catalogue of Microorganisms (GCM) 10K type strain sequencing project: providing services to taxonomists for standard genome sequencing and annotation.</title>
        <authorList>
            <consortium name="The Broad Institute Genomics Platform"/>
            <consortium name="The Broad Institute Genome Sequencing Center for Infectious Disease"/>
            <person name="Wu L."/>
            <person name="Ma J."/>
        </authorList>
    </citation>
    <scope>NUCLEOTIDE SEQUENCE [LARGE SCALE GENOMIC DNA]</scope>
    <source>
        <strain evidence="2">CCUG 73951</strain>
    </source>
</reference>
<evidence type="ECO:0000313" key="1">
    <source>
        <dbReference type="EMBL" id="MFC7321652.1"/>
    </source>
</evidence>
<evidence type="ECO:0000313" key="2">
    <source>
        <dbReference type="Proteomes" id="UP001596494"/>
    </source>
</evidence>
<dbReference type="EMBL" id="JBHTBY010000011">
    <property type="protein sequence ID" value="MFC7321652.1"/>
    <property type="molecule type" value="Genomic_DNA"/>
</dbReference>
<keyword evidence="2" id="KW-1185">Reference proteome</keyword>
<dbReference type="Proteomes" id="UP001596494">
    <property type="component" value="Unassembled WGS sequence"/>
</dbReference>
<sequence length="43" mass="5279">MTIQFLIFTIHITRKKRDKHSSVNYNDAQEQLLSRKAYYRNLH</sequence>
<accession>A0ABW2K654</accession>